<gene>
    <name evidence="5" type="primary">LOC107899098</name>
</gene>
<evidence type="ECO:0000313" key="4">
    <source>
        <dbReference type="Proteomes" id="UP000818029"/>
    </source>
</evidence>
<feature type="repeat" description="PPR" evidence="3">
    <location>
        <begin position="229"/>
        <end position="263"/>
    </location>
</feature>
<sequence>MGKLYSSLIFRSIVNGGSNLSNFHSSSSNSVATHINALSKNSMPARGKPKQYDSLDNEPLFRMKRYAVAVSMCKQMEFFGVSPDVKLIGRFSVLGKMMKLGVRPDVVTLFTLINGLCNQSKICEAVSLFDKMIGHGYRPNLIVYTTILNGLCKMEERGFEPDIIAYNTVIDSLCKNGLLNEALNLFSEVKVKGIRQDIFTCLIHAMSNSVQKETTRLLNEMMDNNISLNIFTYNTMIDAHCKEGMISEAVEIVDTMRKHGIEPNVITYNRCIDACYKEGMLSQAKYIVDTMIMQDIEPDVVTYSALIDGHFLQNQMGKAKRVLS</sequence>
<evidence type="ECO:0000256" key="3">
    <source>
        <dbReference type="PROSITE-ProRule" id="PRU00708"/>
    </source>
</evidence>
<keyword evidence="2" id="KW-0677">Repeat</keyword>
<proteinExistence type="inferred from homology"/>
<feature type="repeat" description="PPR" evidence="3">
    <location>
        <begin position="264"/>
        <end position="298"/>
    </location>
</feature>
<name>A0ABM3AMD2_GOSHI</name>
<dbReference type="Pfam" id="PF13041">
    <property type="entry name" value="PPR_2"/>
    <property type="match status" value="2"/>
</dbReference>
<dbReference type="InterPro" id="IPR002885">
    <property type="entry name" value="PPR_rpt"/>
</dbReference>
<dbReference type="Pfam" id="PF12854">
    <property type="entry name" value="PPR_1"/>
    <property type="match status" value="2"/>
</dbReference>
<evidence type="ECO:0000313" key="5">
    <source>
        <dbReference type="RefSeq" id="XP_040956009.1"/>
    </source>
</evidence>
<dbReference type="InterPro" id="IPR011990">
    <property type="entry name" value="TPR-like_helical_dom_sf"/>
</dbReference>
<dbReference type="InterPro" id="IPR051240">
    <property type="entry name" value="Mito_RNA-Proc/Resp"/>
</dbReference>
<protein>
    <submittedName>
        <fullName evidence="5">Pentatricopeptide repeat-containing protein At1g12700, mitochondrial</fullName>
    </submittedName>
</protein>
<dbReference type="PANTHER" id="PTHR47933">
    <property type="entry name" value="PENTATRICOPEPTIDE REPEAT-CONTAINING PROTEIN 1, MITOCHONDRIAL"/>
    <property type="match status" value="1"/>
</dbReference>
<dbReference type="RefSeq" id="XP_040956009.1">
    <property type="nucleotide sequence ID" value="XM_041100075.1"/>
</dbReference>
<organism evidence="4 5">
    <name type="scientific">Gossypium hirsutum</name>
    <name type="common">Upland cotton</name>
    <name type="synonym">Gossypium mexicanum</name>
    <dbReference type="NCBI Taxonomy" id="3635"/>
    <lineage>
        <taxon>Eukaryota</taxon>
        <taxon>Viridiplantae</taxon>
        <taxon>Streptophyta</taxon>
        <taxon>Embryophyta</taxon>
        <taxon>Tracheophyta</taxon>
        <taxon>Spermatophyta</taxon>
        <taxon>Magnoliopsida</taxon>
        <taxon>eudicotyledons</taxon>
        <taxon>Gunneridae</taxon>
        <taxon>Pentapetalae</taxon>
        <taxon>rosids</taxon>
        <taxon>malvids</taxon>
        <taxon>Malvales</taxon>
        <taxon>Malvaceae</taxon>
        <taxon>Malvoideae</taxon>
        <taxon>Gossypium</taxon>
    </lineage>
</organism>
<reference evidence="4" key="1">
    <citation type="journal article" date="2020" name="Nat. Genet.">
        <title>Genomic diversifications of five Gossypium allopolyploid species and their impact on cotton improvement.</title>
        <authorList>
            <person name="Chen Z.J."/>
            <person name="Sreedasyam A."/>
            <person name="Ando A."/>
            <person name="Song Q."/>
            <person name="De Santiago L.M."/>
            <person name="Hulse-Kemp A.M."/>
            <person name="Ding M."/>
            <person name="Ye W."/>
            <person name="Kirkbride R.C."/>
            <person name="Jenkins J."/>
            <person name="Plott C."/>
            <person name="Lovell J."/>
            <person name="Lin Y.M."/>
            <person name="Vaughn R."/>
            <person name="Liu B."/>
            <person name="Simpson S."/>
            <person name="Scheffler B.E."/>
            <person name="Wen L."/>
            <person name="Saski C.A."/>
            <person name="Grover C.E."/>
            <person name="Hu G."/>
            <person name="Conover J.L."/>
            <person name="Carlson J.W."/>
            <person name="Shu S."/>
            <person name="Boston L.B."/>
            <person name="Williams M."/>
            <person name="Peterson D.G."/>
            <person name="McGee K."/>
            <person name="Jones D.C."/>
            <person name="Wendel J.F."/>
            <person name="Stelly D.M."/>
            <person name="Grimwood J."/>
            <person name="Schmutz J."/>
        </authorList>
    </citation>
    <scope>NUCLEOTIDE SEQUENCE [LARGE SCALE GENOMIC DNA]</scope>
    <source>
        <strain evidence="4">cv. TM-1</strain>
    </source>
</reference>
<reference evidence="5" key="2">
    <citation type="submission" date="2025-08" db="UniProtKB">
        <authorList>
            <consortium name="RefSeq"/>
        </authorList>
    </citation>
    <scope>IDENTIFICATION</scope>
</reference>
<feature type="repeat" description="PPR" evidence="3">
    <location>
        <begin position="105"/>
        <end position="139"/>
    </location>
</feature>
<keyword evidence="4" id="KW-1185">Reference proteome</keyword>
<evidence type="ECO:0000256" key="2">
    <source>
        <dbReference type="ARBA" id="ARBA00022737"/>
    </source>
</evidence>
<accession>A0ABM3AMD2</accession>
<dbReference type="PANTHER" id="PTHR47933:SF11">
    <property type="entry name" value="PENTATRICOPEPTIDE REPEAT-CONTAINING PROTEIN 2"/>
    <property type="match status" value="1"/>
</dbReference>
<dbReference type="Proteomes" id="UP000818029">
    <property type="component" value="Chromosome D08"/>
</dbReference>
<dbReference type="NCBIfam" id="TIGR00756">
    <property type="entry name" value="PPR"/>
    <property type="match status" value="4"/>
</dbReference>
<feature type="repeat" description="PPR" evidence="3">
    <location>
        <begin position="162"/>
        <end position="196"/>
    </location>
</feature>
<dbReference type="GeneID" id="107899098"/>
<evidence type="ECO:0000256" key="1">
    <source>
        <dbReference type="ARBA" id="ARBA00007626"/>
    </source>
</evidence>
<comment type="similarity">
    <text evidence="1">Belongs to the PPR family. P subfamily.</text>
</comment>
<dbReference type="Gene3D" id="1.25.40.10">
    <property type="entry name" value="Tetratricopeptide repeat domain"/>
    <property type="match status" value="3"/>
</dbReference>
<dbReference type="PROSITE" id="PS51375">
    <property type="entry name" value="PPR"/>
    <property type="match status" value="4"/>
</dbReference>